<name>A0AAW0EZH4_9TRYP</name>
<keyword evidence="3" id="KW-1185">Reference proteome</keyword>
<comment type="caution">
    <text evidence="2">The sequence shown here is derived from an EMBL/GenBank/DDBJ whole genome shotgun (WGS) entry which is preliminary data.</text>
</comment>
<sequence>MALIAQTFAERYAELVAWEPTLTDLLLDVQRREVCGRKAVEEKCDAAFQDVLHVAAVMIADRKAREKGSLAHLSRFEVALHKKETAVWFQAAPPRQVSFPVGRPLRAFPHAAFASLCQEERELRQWHYGVERRLREHIEEACGRAWFFLNCMRDSIASENLSRQRLEREEDEAFTAVKQRFFRAVPADYYRHLVVARYGHTAAPVAPVEGLTLEEVEEEARAALEAEEVAGRGAAFKYLQDVSDLHFFTLNHNEVVGRYQIEEEECNALFPVILQACREDFGIVFYHVPSLALHMSSSLPCMRALCLAQLQEAPRRTAATKARFSWTPAPPARLVAGPRVPEEDSVTELHVEGDRGAEIDYAEMEEEEEAEEEETAEITGVATDACDYSRGAPPPPLEGTLAAAATSALGFERELGSSDFPEPTEKHREWEVATSPMALVAVTLRAYEESAPVTVVEATSPTADDAPLHTLYAYDVEEVRLPVLYAELEEAPQPPVLYAYDEAKPVPVSAVVESPSHNGSELTINTAPLRRALFSRLEIFTGDPFADAPAKGSKSKKSKKSKKQK</sequence>
<accession>A0AAW0EZH4</accession>
<evidence type="ECO:0000313" key="2">
    <source>
        <dbReference type="EMBL" id="KAK7199795.1"/>
    </source>
</evidence>
<reference evidence="2 3" key="1">
    <citation type="journal article" date="2021" name="MBio">
        <title>A New Model Trypanosomatid, Novymonas esmeraldas: Genomic Perception of Its 'Candidatus Pandoraea novymonadis' Endosymbiont.</title>
        <authorList>
            <person name="Zakharova A."/>
            <person name="Saura A."/>
            <person name="Butenko A."/>
            <person name="Podesvova L."/>
            <person name="Warmusova S."/>
            <person name="Kostygov A.Y."/>
            <person name="Nenarokova A."/>
            <person name="Lukes J."/>
            <person name="Opperdoes F.R."/>
            <person name="Yurchenko V."/>
        </authorList>
    </citation>
    <scope>NUCLEOTIDE SEQUENCE [LARGE SCALE GENOMIC DNA]</scope>
    <source>
        <strain evidence="2 3">E262AT.01</strain>
    </source>
</reference>
<dbReference type="EMBL" id="JAECZO010000001">
    <property type="protein sequence ID" value="KAK7199795.1"/>
    <property type="molecule type" value="Genomic_DNA"/>
</dbReference>
<protein>
    <submittedName>
        <fullName evidence="2">Uncharacterized protein</fullName>
    </submittedName>
</protein>
<dbReference type="Proteomes" id="UP001430356">
    <property type="component" value="Unassembled WGS sequence"/>
</dbReference>
<organism evidence="2 3">
    <name type="scientific">Novymonas esmeraldas</name>
    <dbReference type="NCBI Taxonomy" id="1808958"/>
    <lineage>
        <taxon>Eukaryota</taxon>
        <taxon>Discoba</taxon>
        <taxon>Euglenozoa</taxon>
        <taxon>Kinetoplastea</taxon>
        <taxon>Metakinetoplastina</taxon>
        <taxon>Trypanosomatida</taxon>
        <taxon>Trypanosomatidae</taxon>
        <taxon>Novymonas</taxon>
    </lineage>
</organism>
<proteinExistence type="predicted"/>
<gene>
    <name evidence="2" type="ORF">NESM_000026400</name>
</gene>
<evidence type="ECO:0000313" key="3">
    <source>
        <dbReference type="Proteomes" id="UP001430356"/>
    </source>
</evidence>
<feature type="compositionally biased region" description="Basic residues" evidence="1">
    <location>
        <begin position="553"/>
        <end position="565"/>
    </location>
</feature>
<evidence type="ECO:0000256" key="1">
    <source>
        <dbReference type="SAM" id="MobiDB-lite"/>
    </source>
</evidence>
<dbReference type="AlphaFoldDB" id="A0AAW0EZH4"/>
<feature type="region of interest" description="Disordered" evidence="1">
    <location>
        <begin position="543"/>
        <end position="565"/>
    </location>
</feature>